<protein>
    <submittedName>
        <fullName evidence="1">NRDE family protein</fullName>
    </submittedName>
</protein>
<dbReference type="PANTHER" id="PTHR17985:SF8">
    <property type="entry name" value="TRANSPORT AND GOLGI ORGANIZATION PROTEIN 2 HOMOLOG"/>
    <property type="match status" value="1"/>
</dbReference>
<accession>A0A7K2IXR7</accession>
<gene>
    <name evidence="1" type="ORF">GTW20_21525</name>
</gene>
<dbReference type="AlphaFoldDB" id="A0A7K2IXR7"/>
<comment type="caution">
    <text evidence="1">The sequence shown here is derived from an EMBL/GenBank/DDBJ whole genome shotgun (WGS) entry which is preliminary data.</text>
</comment>
<dbReference type="PANTHER" id="PTHR17985">
    <property type="entry name" value="SER/THR-RICH PROTEIN T10 IN DGCR REGION"/>
    <property type="match status" value="1"/>
</dbReference>
<proteinExistence type="predicted"/>
<dbReference type="Pfam" id="PF05742">
    <property type="entry name" value="TANGO2"/>
    <property type="match status" value="1"/>
</dbReference>
<sequence>MCTVIVGFDPEAATPLVVAALRDEMRSRPWDGPARHWPERPTLVGGRDRLAGGTWLAVDPERPRVAALLNGWPWDGRMPWEGAYPASRGDLPLHALGRGNRDPLAGEDPTRYAPFHLLDADAHRATLYSWDGRCLDVRSLPRGVTTIVNTGLDPADPRAVRHTPEFARTRPDPEPDAGDGPRTVEEIWGEWPGLITRAAHETPRSPGVGLTEGDPSALIAHADLGDGQVWSTGSVTLLALGRDFLSYAFTADPADPKAWRTIEV</sequence>
<dbReference type="Proteomes" id="UP000467124">
    <property type="component" value="Unassembled WGS sequence"/>
</dbReference>
<dbReference type="RefSeq" id="WP_161111682.1">
    <property type="nucleotide sequence ID" value="NZ_JBEYIC010000001.1"/>
</dbReference>
<dbReference type="EMBL" id="WWHY01000001">
    <property type="protein sequence ID" value="MYR34762.1"/>
    <property type="molecule type" value="Genomic_DNA"/>
</dbReference>
<organism evidence="1 2">
    <name type="scientific">Nocardiopsis alba</name>
    <dbReference type="NCBI Taxonomy" id="53437"/>
    <lineage>
        <taxon>Bacteria</taxon>
        <taxon>Bacillati</taxon>
        <taxon>Actinomycetota</taxon>
        <taxon>Actinomycetes</taxon>
        <taxon>Streptosporangiales</taxon>
        <taxon>Nocardiopsidaceae</taxon>
        <taxon>Nocardiopsis</taxon>
    </lineage>
</organism>
<dbReference type="InterPro" id="IPR008551">
    <property type="entry name" value="TANGO2"/>
</dbReference>
<reference evidence="1 2" key="1">
    <citation type="journal article" date="2019" name="Nat. Commun.">
        <title>The antimicrobial potential of Streptomyces from insect microbiomes.</title>
        <authorList>
            <person name="Chevrette M.G."/>
            <person name="Carlson C.M."/>
            <person name="Ortega H.E."/>
            <person name="Thomas C."/>
            <person name="Ananiev G.E."/>
            <person name="Barns K.J."/>
            <person name="Book A.J."/>
            <person name="Cagnazzo J."/>
            <person name="Carlos C."/>
            <person name="Flanigan W."/>
            <person name="Grubbs K.J."/>
            <person name="Horn H.A."/>
            <person name="Hoffmann F.M."/>
            <person name="Klassen J.L."/>
            <person name="Knack J.J."/>
            <person name="Lewin G.R."/>
            <person name="McDonald B.R."/>
            <person name="Muller L."/>
            <person name="Melo W.G.P."/>
            <person name="Pinto-Tomas A.A."/>
            <person name="Schmitz A."/>
            <person name="Wendt-Pienkowski E."/>
            <person name="Wildman S."/>
            <person name="Zhao M."/>
            <person name="Zhang F."/>
            <person name="Bugni T.S."/>
            <person name="Andes D.R."/>
            <person name="Pupo M.T."/>
            <person name="Currie C.R."/>
        </authorList>
    </citation>
    <scope>NUCLEOTIDE SEQUENCE [LARGE SCALE GENOMIC DNA]</scope>
    <source>
        <strain evidence="1 2">SID5840</strain>
    </source>
</reference>
<evidence type="ECO:0000313" key="1">
    <source>
        <dbReference type="EMBL" id="MYR34762.1"/>
    </source>
</evidence>
<evidence type="ECO:0000313" key="2">
    <source>
        <dbReference type="Proteomes" id="UP000467124"/>
    </source>
</evidence>
<name>A0A7K2IXR7_9ACTN</name>